<organism evidence="2 3">
    <name type="scientific">Priestia iocasae</name>
    <dbReference type="NCBI Taxonomy" id="2291674"/>
    <lineage>
        <taxon>Bacteria</taxon>
        <taxon>Bacillati</taxon>
        <taxon>Bacillota</taxon>
        <taxon>Bacilli</taxon>
        <taxon>Bacillales</taxon>
        <taxon>Bacillaceae</taxon>
        <taxon>Priestia</taxon>
    </lineage>
</organism>
<name>A0ABS2QZI6_9BACI</name>
<evidence type="ECO:0000313" key="2">
    <source>
        <dbReference type="EMBL" id="MBM7704855.1"/>
    </source>
</evidence>
<proteinExistence type="predicted"/>
<feature type="signal peptide" evidence="1">
    <location>
        <begin position="1"/>
        <end position="18"/>
    </location>
</feature>
<dbReference type="Proteomes" id="UP000809829">
    <property type="component" value="Unassembled WGS sequence"/>
</dbReference>
<reference evidence="2 3" key="1">
    <citation type="submission" date="2021-01" db="EMBL/GenBank/DDBJ databases">
        <title>Genomic Encyclopedia of Type Strains, Phase IV (KMG-IV): sequencing the most valuable type-strain genomes for metagenomic binning, comparative biology and taxonomic classification.</title>
        <authorList>
            <person name="Goeker M."/>
        </authorList>
    </citation>
    <scope>NUCLEOTIDE SEQUENCE [LARGE SCALE GENOMIC DNA]</scope>
    <source>
        <strain evidence="2 3">DSM 104297</strain>
    </source>
</reference>
<keyword evidence="1" id="KW-0732">Signal</keyword>
<keyword evidence="3" id="KW-1185">Reference proteome</keyword>
<sequence length="54" mass="6177">MKKFIIGSVTFTLGFAFASFVSTSFLHSAVDEDHPRFHNVIDVAVDEDHPRFHR</sequence>
<evidence type="ECO:0000313" key="3">
    <source>
        <dbReference type="Proteomes" id="UP000809829"/>
    </source>
</evidence>
<protein>
    <submittedName>
        <fullName evidence="2">Uncharacterized protein</fullName>
    </submittedName>
</protein>
<gene>
    <name evidence="2" type="ORF">JOC83_003714</name>
</gene>
<comment type="caution">
    <text evidence="2">The sequence shown here is derived from an EMBL/GenBank/DDBJ whole genome shotgun (WGS) entry which is preliminary data.</text>
</comment>
<evidence type="ECO:0000256" key="1">
    <source>
        <dbReference type="SAM" id="SignalP"/>
    </source>
</evidence>
<feature type="chain" id="PRO_5047526060" evidence="1">
    <location>
        <begin position="19"/>
        <end position="54"/>
    </location>
</feature>
<dbReference type="EMBL" id="JAFBFC010000009">
    <property type="protein sequence ID" value="MBM7704855.1"/>
    <property type="molecule type" value="Genomic_DNA"/>
</dbReference>
<accession>A0ABS2QZI6</accession>
<dbReference type="RefSeq" id="WP_205188852.1">
    <property type="nucleotide sequence ID" value="NZ_JAFBFC010000009.1"/>
</dbReference>